<dbReference type="PANTHER" id="PTHR47718">
    <property type="entry name" value="OS01G0519700 PROTEIN"/>
    <property type="match status" value="1"/>
</dbReference>
<dbReference type="Gramene" id="C.cajan_39385.t">
    <property type="protein sequence ID" value="C.cajan_39385.t.cds1"/>
    <property type="gene ID" value="C.cajan_39385"/>
</dbReference>
<dbReference type="EMBL" id="KQ483730">
    <property type="protein sequence ID" value="KYP42154.1"/>
    <property type="molecule type" value="Genomic_DNA"/>
</dbReference>
<organism evidence="2 3">
    <name type="scientific">Cajanus cajan</name>
    <name type="common">Pigeon pea</name>
    <name type="synonym">Cajanus indicus</name>
    <dbReference type="NCBI Taxonomy" id="3821"/>
    <lineage>
        <taxon>Eukaryota</taxon>
        <taxon>Viridiplantae</taxon>
        <taxon>Streptophyta</taxon>
        <taxon>Embryophyta</taxon>
        <taxon>Tracheophyta</taxon>
        <taxon>Spermatophyta</taxon>
        <taxon>Magnoliopsida</taxon>
        <taxon>eudicotyledons</taxon>
        <taxon>Gunneridae</taxon>
        <taxon>Pentapetalae</taxon>
        <taxon>rosids</taxon>
        <taxon>fabids</taxon>
        <taxon>Fabales</taxon>
        <taxon>Fabaceae</taxon>
        <taxon>Papilionoideae</taxon>
        <taxon>50 kb inversion clade</taxon>
        <taxon>NPAAA clade</taxon>
        <taxon>indigoferoid/millettioid clade</taxon>
        <taxon>Phaseoleae</taxon>
        <taxon>Cajanus</taxon>
    </lineage>
</organism>
<dbReference type="OMA" id="WAFETFI"/>
<evidence type="ECO:0000313" key="2">
    <source>
        <dbReference type="EMBL" id="KYP42154.1"/>
    </source>
</evidence>
<proteinExistence type="predicted"/>
<dbReference type="AlphaFoldDB" id="A0A151RHS9"/>
<reference evidence="2" key="1">
    <citation type="journal article" date="2012" name="Nat. Biotechnol.">
        <title>Draft genome sequence of pigeonpea (Cajanus cajan), an orphan legume crop of resource-poor farmers.</title>
        <authorList>
            <person name="Varshney R.K."/>
            <person name="Chen W."/>
            <person name="Li Y."/>
            <person name="Bharti A.K."/>
            <person name="Saxena R.K."/>
            <person name="Schlueter J.A."/>
            <person name="Donoghue M.T."/>
            <person name="Azam S."/>
            <person name="Fan G."/>
            <person name="Whaley A.M."/>
            <person name="Farmer A.D."/>
            <person name="Sheridan J."/>
            <person name="Iwata A."/>
            <person name="Tuteja R."/>
            <person name="Penmetsa R.V."/>
            <person name="Wu W."/>
            <person name="Upadhyaya H.D."/>
            <person name="Yang S.P."/>
            <person name="Shah T."/>
            <person name="Saxena K.B."/>
            <person name="Michael T."/>
            <person name="McCombie W.R."/>
            <person name="Yang B."/>
            <person name="Zhang G."/>
            <person name="Yang H."/>
            <person name="Wang J."/>
            <person name="Spillane C."/>
            <person name="Cook D.R."/>
            <person name="May G.D."/>
            <person name="Xu X."/>
            <person name="Jackson S.A."/>
        </authorList>
    </citation>
    <scope>NUCLEOTIDE SEQUENCE [LARGE SCALE GENOMIC DNA]</scope>
</reference>
<protein>
    <submittedName>
        <fullName evidence="2">Protein FAR-RED IMPAIRED RESPONSE 1</fullName>
    </submittedName>
</protein>
<evidence type="ECO:0000313" key="3">
    <source>
        <dbReference type="Proteomes" id="UP000075243"/>
    </source>
</evidence>
<sequence length="76" mass="8691">MISCEGQLKHLFWADGTNRSDFQCFGDVLAFDSTYKKNKYNKPLVIFSGKNHHAQTVIFGCAIVSDESIEAYRWVL</sequence>
<keyword evidence="3" id="KW-1185">Reference proteome</keyword>
<dbReference type="STRING" id="3821.A0A151RHS9"/>
<evidence type="ECO:0000259" key="1">
    <source>
        <dbReference type="Pfam" id="PF10551"/>
    </source>
</evidence>
<dbReference type="InterPro" id="IPR018289">
    <property type="entry name" value="MULE_transposase_dom"/>
</dbReference>
<name>A0A151RHS9_CAJCA</name>
<gene>
    <name evidence="2" type="ORF">KK1_036439</name>
</gene>
<feature type="domain" description="MULE transposase" evidence="1">
    <location>
        <begin position="28"/>
        <end position="76"/>
    </location>
</feature>
<dbReference type="Proteomes" id="UP000075243">
    <property type="component" value="Unassembled WGS sequence"/>
</dbReference>
<dbReference type="PANTHER" id="PTHR47718:SF15">
    <property type="entry name" value="PROTEIN FAR1-RELATED SEQUENCE 5-LIKE"/>
    <property type="match status" value="1"/>
</dbReference>
<dbReference type="Pfam" id="PF10551">
    <property type="entry name" value="MULE"/>
    <property type="match status" value="1"/>
</dbReference>
<accession>A0A151RHS9</accession>